<comment type="pathway">
    <text evidence="1 5">Carotenoid biosynthesis.</text>
</comment>
<dbReference type="SUPFAM" id="SSF51905">
    <property type="entry name" value="FAD/NAD(P)-binding domain"/>
    <property type="match status" value="1"/>
</dbReference>
<accession>A0A2N3PTD6</accession>
<dbReference type="InterPro" id="IPR002937">
    <property type="entry name" value="Amino_oxidase"/>
</dbReference>
<dbReference type="PROSITE" id="PS00982">
    <property type="entry name" value="PHYTOENE_DH"/>
    <property type="match status" value="1"/>
</dbReference>
<dbReference type="Pfam" id="PF01593">
    <property type="entry name" value="Amino_oxidase"/>
    <property type="match status" value="1"/>
</dbReference>
<evidence type="ECO:0000256" key="4">
    <source>
        <dbReference type="ARBA" id="ARBA00023002"/>
    </source>
</evidence>
<dbReference type="GO" id="GO:0016627">
    <property type="term" value="F:oxidoreductase activity, acting on the CH-CH group of donors"/>
    <property type="evidence" value="ECO:0007669"/>
    <property type="project" value="UniProtKB-ARBA"/>
</dbReference>
<dbReference type="InterPro" id="IPR036188">
    <property type="entry name" value="FAD/NAD-bd_sf"/>
</dbReference>
<feature type="domain" description="Amine oxidase" evidence="6">
    <location>
        <begin position="13"/>
        <end position="492"/>
    </location>
</feature>
<organism evidence="7 8">
    <name type="scientific">Telmatospirillum siberiense</name>
    <dbReference type="NCBI Taxonomy" id="382514"/>
    <lineage>
        <taxon>Bacteria</taxon>
        <taxon>Pseudomonadati</taxon>
        <taxon>Pseudomonadota</taxon>
        <taxon>Alphaproteobacteria</taxon>
        <taxon>Rhodospirillales</taxon>
        <taxon>Rhodospirillaceae</taxon>
        <taxon>Telmatospirillum</taxon>
    </lineage>
</organism>
<dbReference type="AlphaFoldDB" id="A0A2N3PTD6"/>
<evidence type="ECO:0000313" key="8">
    <source>
        <dbReference type="Proteomes" id="UP000233293"/>
    </source>
</evidence>
<dbReference type="InterPro" id="IPR014105">
    <property type="entry name" value="Carotenoid/retinoid_OxRdtase"/>
</dbReference>
<dbReference type="GO" id="GO:0016117">
    <property type="term" value="P:carotenoid biosynthetic process"/>
    <property type="evidence" value="ECO:0007669"/>
    <property type="project" value="UniProtKB-KW"/>
</dbReference>
<protein>
    <submittedName>
        <fullName evidence="7">CrtD protein</fullName>
    </submittedName>
</protein>
<dbReference type="Proteomes" id="UP000233293">
    <property type="component" value="Unassembled WGS sequence"/>
</dbReference>
<keyword evidence="3 5" id="KW-0125">Carotenoid biosynthesis</keyword>
<sequence length="513" mass="55459">MRDGNVVVVGAGIGGLACAIDLAYQGIGVCVVERGKAVGGKMRECHIAGRAIDSGPTVFTMRWVFDDLFQSVEADLDHYVTLVPLEILARHAWSAEERLDLFADLGCAAEAIGRFSGSVDAAHFLSFCVEARAIYRTLKGPFLTESRPGPVMLARRIGLHRLSQLCGIRPFETLWQALSKQFRDPRLRQLFGRYATYNGSSPFAAPATLMLIAHVEREGVWQVAGGMQRLAEALERLAISLGVVFRFDQEAAGIVVEGGRARGVTLISGERIDADAVVVNGDSAALAAGCFGNDVRTAVPPIAGKDRSLSAVTWARVARAEGFPLLRHNVFFSKDYAGEFADLFDRRRLPADPTVYICAQDRTDGDDPRQPDEDRLLLLVNAPPTGDGESFDAVEIDRCERRVSRLLERCGLSLSDGPKAAVITTPRDFHRLFPGTGGALYGRASHGWKASFQRPTSQTAIPGLYLAGGSTHPGAGLPMAALSGRLAAWRLISDRLSIRRYHPAAIFGGISMA</sequence>
<gene>
    <name evidence="7" type="ORF">CWS72_15435</name>
</gene>
<proteinExistence type="inferred from homology"/>
<comment type="caution">
    <text evidence="7">The sequence shown here is derived from an EMBL/GenBank/DDBJ whole genome shotgun (WGS) entry which is preliminary data.</text>
</comment>
<dbReference type="OrthoDB" id="9774675at2"/>
<comment type="similarity">
    <text evidence="2 5">Belongs to the carotenoid/retinoid oxidoreductase family.</text>
</comment>
<keyword evidence="4 5" id="KW-0560">Oxidoreductase</keyword>
<evidence type="ECO:0000313" key="7">
    <source>
        <dbReference type="EMBL" id="PKU23663.1"/>
    </source>
</evidence>
<dbReference type="PROSITE" id="PS51257">
    <property type="entry name" value="PROKAR_LIPOPROTEIN"/>
    <property type="match status" value="1"/>
</dbReference>
<dbReference type="InterPro" id="IPR008150">
    <property type="entry name" value="Phytoene_DH_bac_CS"/>
</dbReference>
<dbReference type="PANTHER" id="PTHR43734:SF7">
    <property type="entry name" value="4,4'-DIAPONEUROSPORENE OXYGENASE"/>
    <property type="match status" value="1"/>
</dbReference>
<evidence type="ECO:0000256" key="5">
    <source>
        <dbReference type="RuleBase" id="RU362075"/>
    </source>
</evidence>
<dbReference type="InterPro" id="IPR054841">
    <property type="entry name" value="carotdesatCrtD"/>
</dbReference>
<evidence type="ECO:0000256" key="3">
    <source>
        <dbReference type="ARBA" id="ARBA00022746"/>
    </source>
</evidence>
<dbReference type="PANTHER" id="PTHR43734">
    <property type="entry name" value="PHYTOENE DESATURASE"/>
    <property type="match status" value="1"/>
</dbReference>
<dbReference type="EMBL" id="PIUM01000018">
    <property type="protein sequence ID" value="PKU23663.1"/>
    <property type="molecule type" value="Genomic_DNA"/>
</dbReference>
<dbReference type="Gene3D" id="3.50.50.60">
    <property type="entry name" value="FAD/NAD(P)-binding domain"/>
    <property type="match status" value="2"/>
</dbReference>
<evidence type="ECO:0000256" key="1">
    <source>
        <dbReference type="ARBA" id="ARBA00004829"/>
    </source>
</evidence>
<reference evidence="8" key="1">
    <citation type="submission" date="2017-12" db="EMBL/GenBank/DDBJ databases">
        <title>Draft genome sequence of Telmatospirillum siberiense 26-4b1T, an acidotolerant peatland alphaproteobacterium potentially involved in sulfur cycling.</title>
        <authorList>
            <person name="Hausmann B."/>
            <person name="Pjevac P."/>
            <person name="Schreck K."/>
            <person name="Herbold C.W."/>
            <person name="Daims H."/>
            <person name="Wagner M."/>
            <person name="Pester M."/>
            <person name="Loy A."/>
        </authorList>
    </citation>
    <scope>NUCLEOTIDE SEQUENCE [LARGE SCALE GENOMIC DNA]</scope>
    <source>
        <strain evidence="8">26-4b1</strain>
    </source>
</reference>
<dbReference type="NCBIfam" id="TIGR02734">
    <property type="entry name" value="crtI_fam"/>
    <property type="match status" value="1"/>
</dbReference>
<keyword evidence="8" id="KW-1185">Reference proteome</keyword>
<name>A0A2N3PTD6_9PROT</name>
<dbReference type="NCBIfam" id="NF045637">
    <property type="entry name" value="carotdesatCrtDProt"/>
    <property type="match status" value="1"/>
</dbReference>
<evidence type="ECO:0000256" key="2">
    <source>
        <dbReference type="ARBA" id="ARBA00006046"/>
    </source>
</evidence>
<evidence type="ECO:0000259" key="6">
    <source>
        <dbReference type="Pfam" id="PF01593"/>
    </source>
</evidence>
<dbReference type="RefSeq" id="WP_101251515.1">
    <property type="nucleotide sequence ID" value="NZ_PIUM01000018.1"/>
</dbReference>